<accession>A0A397U572</accession>
<reference evidence="1 2" key="1">
    <citation type="submission" date="2018-06" db="EMBL/GenBank/DDBJ databases">
        <title>Comparative genomics reveals the genomic features of Rhizophagus irregularis, R. cerebriforme, R. diaphanum and Gigaspora rosea, and their symbiotic lifestyle signature.</title>
        <authorList>
            <person name="Morin E."/>
            <person name="San Clemente H."/>
            <person name="Chen E.C.H."/>
            <person name="De La Providencia I."/>
            <person name="Hainaut M."/>
            <person name="Kuo A."/>
            <person name="Kohler A."/>
            <person name="Murat C."/>
            <person name="Tang N."/>
            <person name="Roy S."/>
            <person name="Loubradou J."/>
            <person name="Henrissat B."/>
            <person name="Grigoriev I.V."/>
            <person name="Corradi N."/>
            <person name="Roux C."/>
            <person name="Martin F.M."/>
        </authorList>
    </citation>
    <scope>NUCLEOTIDE SEQUENCE [LARGE SCALE GENOMIC DNA]</scope>
    <source>
        <strain evidence="1 2">DAOM 194757</strain>
    </source>
</reference>
<organism evidence="1 2">
    <name type="scientific">Gigaspora rosea</name>
    <dbReference type="NCBI Taxonomy" id="44941"/>
    <lineage>
        <taxon>Eukaryota</taxon>
        <taxon>Fungi</taxon>
        <taxon>Fungi incertae sedis</taxon>
        <taxon>Mucoromycota</taxon>
        <taxon>Glomeromycotina</taxon>
        <taxon>Glomeromycetes</taxon>
        <taxon>Diversisporales</taxon>
        <taxon>Gigasporaceae</taxon>
        <taxon>Gigaspora</taxon>
    </lineage>
</organism>
<evidence type="ECO:0000313" key="1">
    <source>
        <dbReference type="EMBL" id="RIB02196.1"/>
    </source>
</evidence>
<evidence type="ECO:0000313" key="2">
    <source>
        <dbReference type="Proteomes" id="UP000266673"/>
    </source>
</evidence>
<keyword evidence="2" id="KW-1185">Reference proteome</keyword>
<sequence length="112" mass="12670">MGSEEFDETDLCFTSSSVVTNLFDEILNYNGQLQPDENNSLMNSEEGLYPLAKWQSFSDWNDVETFLTFLEVVERALLESLFVRNGVIGIGACAVGVTVCSRQCHWNWGMRC</sequence>
<dbReference type="Proteomes" id="UP000266673">
    <property type="component" value="Unassembled WGS sequence"/>
</dbReference>
<protein>
    <submittedName>
        <fullName evidence="1">Uncharacterized protein</fullName>
    </submittedName>
</protein>
<dbReference type="EMBL" id="QKWP01002776">
    <property type="protein sequence ID" value="RIB02196.1"/>
    <property type="molecule type" value="Genomic_DNA"/>
</dbReference>
<proteinExistence type="predicted"/>
<gene>
    <name evidence="1" type="ORF">C2G38_2228476</name>
</gene>
<name>A0A397U572_9GLOM</name>
<dbReference type="AlphaFoldDB" id="A0A397U572"/>
<comment type="caution">
    <text evidence="1">The sequence shown here is derived from an EMBL/GenBank/DDBJ whole genome shotgun (WGS) entry which is preliminary data.</text>
</comment>
<dbReference type="OrthoDB" id="2376919at2759"/>